<evidence type="ECO:0000256" key="2">
    <source>
        <dbReference type="ARBA" id="ARBA00005028"/>
    </source>
</evidence>
<organism evidence="12 13">
    <name type="scientific">Vitis vinifera</name>
    <name type="common">Grape</name>
    <dbReference type="NCBI Taxonomy" id="29760"/>
    <lineage>
        <taxon>Eukaryota</taxon>
        <taxon>Viridiplantae</taxon>
        <taxon>Streptophyta</taxon>
        <taxon>Embryophyta</taxon>
        <taxon>Tracheophyta</taxon>
        <taxon>Spermatophyta</taxon>
        <taxon>Magnoliopsida</taxon>
        <taxon>eudicotyledons</taxon>
        <taxon>Gunneridae</taxon>
        <taxon>Pentapetalae</taxon>
        <taxon>rosids</taxon>
        <taxon>Vitales</taxon>
        <taxon>Vitaceae</taxon>
        <taxon>Viteae</taxon>
        <taxon>Vitis</taxon>
    </lineage>
</organism>
<dbReference type="Pfam" id="PF03727">
    <property type="entry name" value="Hexokinase_2"/>
    <property type="match status" value="1"/>
</dbReference>
<keyword evidence="6 9" id="KW-0418">Kinase</keyword>
<evidence type="ECO:0000256" key="5">
    <source>
        <dbReference type="ARBA" id="ARBA00022741"/>
    </source>
</evidence>
<evidence type="ECO:0000256" key="9">
    <source>
        <dbReference type="RuleBase" id="RU362007"/>
    </source>
</evidence>
<comment type="pathway">
    <text evidence="1">Carbohydrate degradation; glycolysis; D-glyceraldehyde 3-phosphate and glycerone phosphate from D-glucose: step 1/4.</text>
</comment>
<dbReference type="PANTHER" id="PTHR19443">
    <property type="entry name" value="HEXOKINASE"/>
    <property type="match status" value="1"/>
</dbReference>
<dbReference type="InterPro" id="IPR022673">
    <property type="entry name" value="Hexokinase_C"/>
</dbReference>
<evidence type="ECO:0000256" key="8">
    <source>
        <dbReference type="ARBA" id="ARBA00023152"/>
    </source>
</evidence>
<dbReference type="UniPathway" id="UPA00109">
    <property type="reaction ID" value="UER00180"/>
</dbReference>
<feature type="domain" description="Hexokinase N-terminal" evidence="10">
    <location>
        <begin position="40"/>
        <end position="188"/>
    </location>
</feature>
<dbReference type="EMBL" id="QGNW01000323">
    <property type="protein sequence ID" value="RVW76789.1"/>
    <property type="molecule type" value="Genomic_DNA"/>
</dbReference>
<comment type="caution">
    <text evidence="12">The sequence shown here is derived from an EMBL/GenBank/DDBJ whole genome shotgun (WGS) entry which is preliminary data.</text>
</comment>
<dbReference type="GO" id="GO:0006096">
    <property type="term" value="P:glycolytic process"/>
    <property type="evidence" value="ECO:0007669"/>
    <property type="project" value="UniProtKB-UniPathway"/>
</dbReference>
<sequence length="431" mass="47400">MPVILNLYVISSHWIHVYAANRHMELGLIIFMSFNIEIMDEKGLFYALDLGGTNFRVLRVQLGGRDGHIVNQEFVEVSIPPNLMVKSTDALFDYIATELAKFVAKEGPGFHLPPGRQRELGFTFSFPVMQTSINSGNLIKWTKGFSIDDTFGRDVVAELTKAMERKGVDMRVSALVNDTIGTLAGGRYFNDDVVVAVILGTGSNAAYVERAQAIPKWQGLLPKSGDMVINMEWGNFRSSHLPLTEYDRAMDIDSLNPGEQGELLAGVIFSMKNRIGKICSNILHSAICRTPDMSSMHHDTSVNLKVVGIKMKEILGISDTPLKMRKIVVQLCNIVATRGARLAAAAIFGVLKKMGRDTVRPGEKQKTVIAMDGGLFEHYSEYSKCLENTLRELVGEQVSESLFIEHANDGSGIGAALLAASHSQYIGVEES</sequence>
<evidence type="ECO:0000256" key="3">
    <source>
        <dbReference type="ARBA" id="ARBA00009225"/>
    </source>
</evidence>
<dbReference type="SUPFAM" id="SSF53067">
    <property type="entry name" value="Actin-like ATPase domain"/>
    <property type="match status" value="2"/>
</dbReference>
<dbReference type="Proteomes" id="UP000288805">
    <property type="component" value="Unassembled WGS sequence"/>
</dbReference>
<keyword evidence="4 9" id="KW-0808">Transferase</keyword>
<dbReference type="AlphaFoldDB" id="A0A438GX64"/>
<protein>
    <recommendedName>
        <fullName evidence="9">Phosphotransferase</fullName>
        <ecNumber evidence="9">2.7.1.-</ecNumber>
    </recommendedName>
</protein>
<dbReference type="UniPathway" id="UPA00242"/>
<dbReference type="GO" id="GO:0001678">
    <property type="term" value="P:intracellular glucose homeostasis"/>
    <property type="evidence" value="ECO:0007669"/>
    <property type="project" value="InterPro"/>
</dbReference>
<comment type="similarity">
    <text evidence="3 9">Belongs to the hexokinase family.</text>
</comment>
<keyword evidence="5 9" id="KW-0547">Nucleotide-binding</keyword>
<dbReference type="PROSITE" id="PS00378">
    <property type="entry name" value="HEXOKINASE_1"/>
    <property type="match status" value="1"/>
</dbReference>
<dbReference type="Gene3D" id="3.40.367.20">
    <property type="match status" value="1"/>
</dbReference>
<evidence type="ECO:0000313" key="13">
    <source>
        <dbReference type="Proteomes" id="UP000288805"/>
    </source>
</evidence>
<comment type="pathway">
    <text evidence="2">Carbohydrate metabolism; hexose metabolism.</text>
</comment>
<name>A0A438GX64_VITVI</name>
<dbReference type="InterPro" id="IPR022672">
    <property type="entry name" value="Hexokinase_N"/>
</dbReference>
<dbReference type="FunFam" id="3.30.420.40:FF:000034">
    <property type="entry name" value="Phosphotransferase"/>
    <property type="match status" value="1"/>
</dbReference>
<evidence type="ECO:0000256" key="6">
    <source>
        <dbReference type="ARBA" id="ARBA00022777"/>
    </source>
</evidence>
<evidence type="ECO:0000259" key="10">
    <source>
        <dbReference type="Pfam" id="PF00349"/>
    </source>
</evidence>
<dbReference type="GO" id="GO:0004340">
    <property type="term" value="F:glucokinase activity"/>
    <property type="evidence" value="ECO:0007669"/>
    <property type="project" value="UniProtKB-ARBA"/>
</dbReference>
<evidence type="ECO:0000259" key="11">
    <source>
        <dbReference type="Pfam" id="PF03727"/>
    </source>
</evidence>
<evidence type="ECO:0000256" key="4">
    <source>
        <dbReference type="ARBA" id="ARBA00022679"/>
    </source>
</evidence>
<dbReference type="PROSITE" id="PS51748">
    <property type="entry name" value="HEXOKINASE_2"/>
    <property type="match status" value="1"/>
</dbReference>
<dbReference type="PRINTS" id="PR00475">
    <property type="entry name" value="HEXOKINASE"/>
</dbReference>
<evidence type="ECO:0000256" key="1">
    <source>
        <dbReference type="ARBA" id="ARBA00004888"/>
    </source>
</evidence>
<keyword evidence="7 9" id="KW-0067">ATP-binding</keyword>
<dbReference type="GO" id="GO:0005524">
    <property type="term" value="F:ATP binding"/>
    <property type="evidence" value="ECO:0007669"/>
    <property type="project" value="UniProtKB-UniRule"/>
</dbReference>
<dbReference type="EC" id="2.7.1.-" evidence="9"/>
<accession>A0A438GX64</accession>
<proteinExistence type="inferred from homology"/>
<reference evidence="12 13" key="1">
    <citation type="journal article" date="2018" name="PLoS Genet.">
        <title>Population sequencing reveals clonal diversity and ancestral inbreeding in the grapevine cultivar Chardonnay.</title>
        <authorList>
            <person name="Roach M.J."/>
            <person name="Johnson D.L."/>
            <person name="Bohlmann J."/>
            <person name="van Vuuren H.J."/>
            <person name="Jones S.J."/>
            <person name="Pretorius I.S."/>
            <person name="Schmidt S.A."/>
            <person name="Borneman A.R."/>
        </authorList>
    </citation>
    <scope>NUCLEOTIDE SEQUENCE [LARGE SCALE GENOMIC DNA]</scope>
    <source>
        <strain evidence="13">cv. Chardonnay</strain>
        <tissue evidence="12">Leaf</tissue>
    </source>
</reference>
<dbReference type="InterPro" id="IPR001312">
    <property type="entry name" value="Hexokinase"/>
</dbReference>
<feature type="domain" description="Hexokinase C-terminal" evidence="11">
    <location>
        <begin position="195"/>
        <end position="420"/>
    </location>
</feature>
<dbReference type="InterPro" id="IPR043129">
    <property type="entry name" value="ATPase_NBD"/>
</dbReference>
<evidence type="ECO:0000313" key="12">
    <source>
        <dbReference type="EMBL" id="RVW76789.1"/>
    </source>
</evidence>
<dbReference type="InterPro" id="IPR019807">
    <property type="entry name" value="Hexokinase_BS"/>
</dbReference>
<dbReference type="GO" id="GO:0005536">
    <property type="term" value="F:D-glucose binding"/>
    <property type="evidence" value="ECO:0007669"/>
    <property type="project" value="InterPro"/>
</dbReference>
<evidence type="ECO:0000256" key="7">
    <source>
        <dbReference type="ARBA" id="ARBA00022840"/>
    </source>
</evidence>
<dbReference type="GO" id="GO:0019318">
    <property type="term" value="P:hexose metabolic process"/>
    <property type="evidence" value="ECO:0007669"/>
    <property type="project" value="UniProtKB-UniPathway"/>
</dbReference>
<dbReference type="Gene3D" id="3.30.420.40">
    <property type="match status" value="1"/>
</dbReference>
<keyword evidence="8 9" id="KW-0324">Glycolysis</keyword>
<gene>
    <name evidence="12" type="primary">HXK2_2</name>
    <name evidence="12" type="ORF">CK203_050497</name>
</gene>
<dbReference type="PANTHER" id="PTHR19443:SF85">
    <property type="entry name" value="HEXOKINASE-1"/>
    <property type="match status" value="1"/>
</dbReference>
<dbReference type="Pfam" id="PF00349">
    <property type="entry name" value="Hexokinase_1"/>
    <property type="match status" value="1"/>
</dbReference>